<dbReference type="Gene3D" id="1.10.150.60">
    <property type="entry name" value="ARID DNA-binding domain"/>
    <property type="match status" value="1"/>
</dbReference>
<feature type="region of interest" description="Disordered" evidence="6">
    <location>
        <begin position="45"/>
        <end position="213"/>
    </location>
</feature>
<dbReference type="FunFam" id="1.10.150.60:FF:000007">
    <property type="entry name" value="AT-rich interactive domain-containing protein 3C"/>
    <property type="match status" value="1"/>
</dbReference>
<feature type="compositionally biased region" description="Polar residues" evidence="6">
    <location>
        <begin position="1287"/>
        <end position="1300"/>
    </location>
</feature>
<dbReference type="Proteomes" id="UP000699462">
    <property type="component" value="Unassembled WGS sequence"/>
</dbReference>
<feature type="compositionally biased region" description="Polar residues" evidence="6">
    <location>
        <begin position="144"/>
        <end position="154"/>
    </location>
</feature>
<feature type="compositionally biased region" description="Low complexity" evidence="6">
    <location>
        <begin position="951"/>
        <end position="961"/>
    </location>
</feature>
<dbReference type="GO" id="GO:0003677">
    <property type="term" value="F:DNA binding"/>
    <property type="evidence" value="ECO:0007669"/>
    <property type="project" value="UniProtKB-KW"/>
</dbReference>
<dbReference type="InterPro" id="IPR045147">
    <property type="entry name" value="ARI3A/B/C"/>
</dbReference>
<protein>
    <recommendedName>
        <fullName evidence="7">ARID domain-containing protein</fullName>
    </recommendedName>
</protein>
<feature type="compositionally biased region" description="Polar residues" evidence="6">
    <location>
        <begin position="78"/>
        <end position="108"/>
    </location>
</feature>
<evidence type="ECO:0000256" key="6">
    <source>
        <dbReference type="SAM" id="MobiDB-lite"/>
    </source>
</evidence>
<proteinExistence type="predicted"/>
<dbReference type="CDD" id="cd16881">
    <property type="entry name" value="ARID_Dri-like"/>
    <property type="match status" value="1"/>
</dbReference>
<sequence length="1379" mass="148949">MSQAISRSQLSSTSVVHRPQTPTLLATESNMSTSRVKVLHQASFSVATQSDDSGVNGFRDKDNRLSTQDKDLEPPTVIAQSSHILTKENSSNNSDCRANGKNISTAESTKVPEGIWEPLRNQALNSADSSSTSSPDNLPDNDLHSSLKTSSVTRCSPEVPRENLVVDHDKSSDEDDNRMPADHQSEFGDTPTRSPSRSPPRSDPKASQYKCNETNNEQLQGCVEARTSNWYSPLEYQQDFYQKARFRKCEVEFDKTKTVEELPAKELRQEFCRERKPDQIYLDKPEMVRHRPNLHHPHQQQQQKRKPSMPYLDQLAGELQSVHHTDSKLNSSYFEKRMHAKNNNDDVKSTFCDSEAGLLVSGAVSHLGYNLPPLGVDTPASSTTTGANPFFQTPFSKENTFNQSEISSVYLHQQPSDDYQCNKSDFMEPNPQLSIGNCLPPMLAAAAMAALAGGRFSSAASTIAHLNPLLASASGNVFPAHANSLDTTSEFTFDGRRTTADFTTHKIGACMEQSGSMSLLSPMRAMYNTSKLLFGGRLDRVSTGTPPPPSLSASVSPQLTHREMSKSAHTIFSTLGDMEDDAEDEEPDDNGSIEPESNEPEGSGTNAAGQQWTFEEQFKQQLYILSDDPKRKDFLDELFAYMQRRGTPVNRIPIMAKQVLDLYELFQLVVARGGLVEVINKKLWREITKGLNLPSSITSAAFTLRTQYMKYLYPYECDTLGLSTPGELQAAIDGNRREARRSSYSFDYPMMVPSSGSMRPLSPPNLMGSHTSTNAMNAQLSVGSVLSGTGMTSHTSFPATGLAGNLHASLSGLSGMSLPFGVNPSLDLNAQLSQLHPLLGFPSASNVAAMSLAQPSNMTSTQMPSNNLFSPAFVHPLVSSTGLPLGAGGVMQPFASSNLEESVISSSPPSVSTCLIPGIQNSFAAAAATLFGGPFPPTVPGAFATAIPHHSSSSSPSVSSSNPMLNANTTSQRPSPCGAHSGQSTESGSPNSSCARRNQPRQTSSVKPQYGKESDRYFSQTTSPLNLTANEQSSLEQSTKVKSNGCDRVFSDNQQTTDLPSELVTGKEKREKRFSDGRKEEKRSEQLSTRSKSQLTGQGDDNSARSRTHSFTEDSEESPDTVMDNIETSCGSTVRWAHPNPGMNTAQRSRFPYGTVNGLTTMDYEDLINKTATQQVACQQLWAAAVAMQNGISILEDNTCMNPTPSTANGNDSASQTINGNPNTASGRSRSAHSSSGPTPSSSFSSKRTATRSAAGSNSSESPAAKIPRTTGLCTTERPESVGKRTPSGSQSRKTTTHSVGDSRRTNESVSTNSTTLPNPANPGAVPPGLLANFSFGPQNLRIQTQSGGPMGLPSNAMVVTIELGNALYQGVLFGQMKR</sequence>
<feature type="compositionally biased region" description="Polar residues" evidence="6">
    <location>
        <begin position="1086"/>
        <end position="1101"/>
    </location>
</feature>
<feature type="domain" description="ARID" evidence="7">
    <location>
        <begin position="628"/>
        <end position="720"/>
    </location>
</feature>
<feature type="compositionally biased region" description="Basic and acidic residues" evidence="6">
    <location>
        <begin position="58"/>
        <end position="73"/>
    </location>
</feature>
<evidence type="ECO:0000256" key="3">
    <source>
        <dbReference type="ARBA" id="ARBA00023125"/>
    </source>
</evidence>
<keyword evidence="3" id="KW-0238">DNA-binding</keyword>
<dbReference type="OrthoDB" id="10044343at2759"/>
<feature type="compositionally biased region" description="Low complexity" evidence="6">
    <location>
        <begin position="1224"/>
        <end position="1257"/>
    </location>
</feature>
<keyword evidence="9" id="KW-1185">Reference proteome</keyword>
<feature type="region of interest" description="Disordered" evidence="6">
    <location>
        <begin position="1029"/>
        <end position="1122"/>
    </location>
</feature>
<organism evidence="8 9">
    <name type="scientific">Paragonimus westermani</name>
    <dbReference type="NCBI Taxonomy" id="34504"/>
    <lineage>
        <taxon>Eukaryota</taxon>
        <taxon>Metazoa</taxon>
        <taxon>Spiralia</taxon>
        <taxon>Lophotrochozoa</taxon>
        <taxon>Platyhelminthes</taxon>
        <taxon>Trematoda</taxon>
        <taxon>Digenea</taxon>
        <taxon>Plagiorchiida</taxon>
        <taxon>Troglotremata</taxon>
        <taxon>Troglotrematidae</taxon>
        <taxon>Paragonimus</taxon>
    </lineage>
</organism>
<evidence type="ECO:0000256" key="4">
    <source>
        <dbReference type="ARBA" id="ARBA00023163"/>
    </source>
</evidence>
<feature type="region of interest" description="Disordered" evidence="6">
    <location>
        <begin position="1203"/>
        <end position="1325"/>
    </location>
</feature>
<dbReference type="Pfam" id="PF01388">
    <property type="entry name" value="ARID"/>
    <property type="match status" value="1"/>
</dbReference>
<dbReference type="SUPFAM" id="SSF46774">
    <property type="entry name" value="ARID-like"/>
    <property type="match status" value="1"/>
</dbReference>
<evidence type="ECO:0000313" key="8">
    <source>
        <dbReference type="EMBL" id="KAF8560713.1"/>
    </source>
</evidence>
<dbReference type="EMBL" id="JTDF01022283">
    <property type="protein sequence ID" value="KAF8560713.1"/>
    <property type="molecule type" value="Genomic_DNA"/>
</dbReference>
<dbReference type="SMART" id="SM00501">
    <property type="entry name" value="BRIGHT"/>
    <property type="match status" value="1"/>
</dbReference>
<feature type="region of interest" description="Disordered" evidence="6">
    <location>
        <begin position="579"/>
        <end position="607"/>
    </location>
</feature>
<feature type="region of interest" description="Disordered" evidence="6">
    <location>
        <begin position="946"/>
        <end position="1017"/>
    </location>
</feature>
<accession>A0A8T0CYG8</accession>
<feature type="compositionally biased region" description="Low complexity" evidence="6">
    <location>
        <begin position="123"/>
        <end position="140"/>
    </location>
</feature>
<dbReference type="PANTHER" id="PTHR15348">
    <property type="entry name" value="AT-RICH INTERACTIVE DOMAIN-CONTAINING PROTEIN ARID DOMAIN- CONTAINING PROTEIN DEAD RINGER PROTEIN B-CELL REGULATOR OF IGH TRANSCRIPTION BRIGHT"/>
    <property type="match status" value="1"/>
</dbReference>
<name>A0A8T0CYG8_9TREM</name>
<dbReference type="GO" id="GO:0005634">
    <property type="term" value="C:nucleus"/>
    <property type="evidence" value="ECO:0007669"/>
    <property type="project" value="UniProtKB-SubCell"/>
</dbReference>
<dbReference type="GO" id="GO:0006357">
    <property type="term" value="P:regulation of transcription by RNA polymerase II"/>
    <property type="evidence" value="ECO:0007669"/>
    <property type="project" value="InterPro"/>
</dbReference>
<feature type="compositionally biased region" description="Basic and acidic residues" evidence="6">
    <location>
        <begin position="159"/>
        <end position="186"/>
    </location>
</feature>
<dbReference type="InterPro" id="IPR001606">
    <property type="entry name" value="ARID_dom"/>
</dbReference>
<feature type="compositionally biased region" description="Basic and acidic residues" evidence="6">
    <location>
        <begin position="1065"/>
        <end position="1085"/>
    </location>
</feature>
<evidence type="ECO:0000256" key="2">
    <source>
        <dbReference type="ARBA" id="ARBA00023015"/>
    </source>
</evidence>
<evidence type="ECO:0000256" key="1">
    <source>
        <dbReference type="ARBA" id="ARBA00004123"/>
    </source>
</evidence>
<dbReference type="SMART" id="SM01014">
    <property type="entry name" value="ARID"/>
    <property type="match status" value="1"/>
</dbReference>
<comment type="caution">
    <text evidence="8">The sequence shown here is derived from an EMBL/GenBank/DDBJ whole genome shotgun (WGS) entry which is preliminary data.</text>
</comment>
<evidence type="ECO:0000313" key="9">
    <source>
        <dbReference type="Proteomes" id="UP000699462"/>
    </source>
</evidence>
<feature type="compositionally biased region" description="Polar residues" evidence="6">
    <location>
        <begin position="1203"/>
        <end position="1223"/>
    </location>
</feature>
<keyword evidence="2" id="KW-0805">Transcription regulation</keyword>
<gene>
    <name evidence="8" type="ORF">P879_01341</name>
</gene>
<dbReference type="PROSITE" id="PS51011">
    <property type="entry name" value="ARID"/>
    <property type="match status" value="1"/>
</dbReference>
<feature type="compositionally biased region" description="Polar residues" evidence="6">
    <location>
        <begin position="981"/>
        <end position="1007"/>
    </location>
</feature>
<evidence type="ECO:0000259" key="7">
    <source>
        <dbReference type="PROSITE" id="PS51011"/>
    </source>
</evidence>
<feature type="compositionally biased region" description="Acidic residues" evidence="6">
    <location>
        <begin position="579"/>
        <end position="599"/>
    </location>
</feature>
<feature type="region of interest" description="Disordered" evidence="6">
    <location>
        <begin position="538"/>
        <end position="563"/>
    </location>
</feature>
<dbReference type="PANTHER" id="PTHR15348:SF0">
    <property type="entry name" value="PROTEIN DEAD RINGER"/>
    <property type="match status" value="1"/>
</dbReference>
<evidence type="ECO:0000256" key="5">
    <source>
        <dbReference type="ARBA" id="ARBA00023242"/>
    </source>
</evidence>
<keyword evidence="5" id="KW-0539">Nucleus</keyword>
<feature type="compositionally biased region" description="Polar residues" evidence="6">
    <location>
        <begin position="1029"/>
        <end position="1042"/>
    </location>
</feature>
<dbReference type="InterPro" id="IPR036431">
    <property type="entry name" value="ARID_dom_sf"/>
</dbReference>
<keyword evidence="4" id="KW-0804">Transcription</keyword>
<feature type="compositionally biased region" description="Polar residues" evidence="6">
    <location>
        <begin position="962"/>
        <end position="974"/>
    </location>
</feature>
<comment type="subcellular location">
    <subcellularLocation>
        <location evidence="1">Nucleus</location>
    </subcellularLocation>
</comment>
<reference evidence="8 9" key="1">
    <citation type="submission" date="2019-07" db="EMBL/GenBank/DDBJ databases">
        <title>Annotation for the trematode Paragonimus westermani.</title>
        <authorList>
            <person name="Choi Y.-J."/>
        </authorList>
    </citation>
    <scope>NUCLEOTIDE SEQUENCE [LARGE SCALE GENOMIC DNA]</scope>
    <source>
        <strain evidence="8">180907_Pwestermani</strain>
    </source>
</reference>
<feature type="region of interest" description="Disordered" evidence="6">
    <location>
        <begin position="1"/>
        <end position="32"/>
    </location>
</feature>